<dbReference type="AlphaFoldDB" id="A0A5C3MCZ8"/>
<dbReference type="EMBL" id="ML213591">
    <property type="protein sequence ID" value="TFK43329.1"/>
    <property type="molecule type" value="Genomic_DNA"/>
</dbReference>
<dbReference type="InterPro" id="IPR021848">
    <property type="entry name" value="HODM_asu-like"/>
</dbReference>
<dbReference type="Pfam" id="PF11927">
    <property type="entry name" value="HODM_asu-like"/>
    <property type="match status" value="1"/>
</dbReference>
<dbReference type="Proteomes" id="UP000308652">
    <property type="component" value="Unassembled WGS sequence"/>
</dbReference>
<name>A0A5C3MCZ8_9AGAR</name>
<keyword evidence="2" id="KW-1185">Reference proteome</keyword>
<sequence length="466" mass="52905">MAYIVIGDTLLTFWSALQTPRVLTIAALLTALVIATLRVCKSSSTEARVAEAKPSDNSDKKRREYGEWTPVKFAYPEIQPWSTELKDRKPIPYRPFRWGKYNVTMGIQSMSWNDWIELDNQYESYHRIRAHRIQTRGERAIRVLGDDANPGVVRGGGEAAIELVHELAEYLCRRYPTTFKVVRHSTKSAKDHHWGWESAPPIKSITIVPLGVSYDLPLGVDDGEGAPERAMEISALLVQDDLALMIEGTDGRYYFQAGAICVPGFWRMQDKIGLPLDEIHITGNVPQYREKLDVSLERFFRRLPVDKPVIRNNYFVQVVRPKDMLGPEEEEVDPEELAWSTTTNGSEDTYSHGHAFAPPAGRPTPTADTLRLRTERQTLRRLPGSGAIVFTIRTYLVPLVELGEERGVPGRMASAVRGWTEDVSEYKGRERGGWTSVLLEYMDAQHQEQVERGEVEEGERVAEYPY</sequence>
<dbReference type="OrthoDB" id="497541at2759"/>
<evidence type="ECO:0000313" key="1">
    <source>
        <dbReference type="EMBL" id="TFK43329.1"/>
    </source>
</evidence>
<gene>
    <name evidence="1" type="ORF">BDQ12DRAFT_718556</name>
</gene>
<accession>A0A5C3MCZ8</accession>
<proteinExistence type="predicted"/>
<evidence type="ECO:0000313" key="2">
    <source>
        <dbReference type="Proteomes" id="UP000308652"/>
    </source>
</evidence>
<organism evidence="1 2">
    <name type="scientific">Crucibulum laeve</name>
    <dbReference type="NCBI Taxonomy" id="68775"/>
    <lineage>
        <taxon>Eukaryota</taxon>
        <taxon>Fungi</taxon>
        <taxon>Dikarya</taxon>
        <taxon>Basidiomycota</taxon>
        <taxon>Agaricomycotina</taxon>
        <taxon>Agaricomycetes</taxon>
        <taxon>Agaricomycetidae</taxon>
        <taxon>Agaricales</taxon>
        <taxon>Agaricineae</taxon>
        <taxon>Nidulariaceae</taxon>
        <taxon>Crucibulum</taxon>
    </lineage>
</organism>
<dbReference type="STRING" id="68775.A0A5C3MCZ8"/>
<evidence type="ECO:0008006" key="3">
    <source>
        <dbReference type="Google" id="ProtNLM"/>
    </source>
</evidence>
<reference evidence="1 2" key="1">
    <citation type="journal article" date="2019" name="Nat. Ecol. Evol.">
        <title>Megaphylogeny resolves global patterns of mushroom evolution.</title>
        <authorList>
            <person name="Varga T."/>
            <person name="Krizsan K."/>
            <person name="Foldi C."/>
            <person name="Dima B."/>
            <person name="Sanchez-Garcia M."/>
            <person name="Sanchez-Ramirez S."/>
            <person name="Szollosi G.J."/>
            <person name="Szarkandi J.G."/>
            <person name="Papp V."/>
            <person name="Albert L."/>
            <person name="Andreopoulos W."/>
            <person name="Angelini C."/>
            <person name="Antonin V."/>
            <person name="Barry K.W."/>
            <person name="Bougher N.L."/>
            <person name="Buchanan P."/>
            <person name="Buyck B."/>
            <person name="Bense V."/>
            <person name="Catcheside P."/>
            <person name="Chovatia M."/>
            <person name="Cooper J."/>
            <person name="Damon W."/>
            <person name="Desjardin D."/>
            <person name="Finy P."/>
            <person name="Geml J."/>
            <person name="Haridas S."/>
            <person name="Hughes K."/>
            <person name="Justo A."/>
            <person name="Karasinski D."/>
            <person name="Kautmanova I."/>
            <person name="Kiss B."/>
            <person name="Kocsube S."/>
            <person name="Kotiranta H."/>
            <person name="LaButti K.M."/>
            <person name="Lechner B.E."/>
            <person name="Liimatainen K."/>
            <person name="Lipzen A."/>
            <person name="Lukacs Z."/>
            <person name="Mihaltcheva S."/>
            <person name="Morgado L.N."/>
            <person name="Niskanen T."/>
            <person name="Noordeloos M.E."/>
            <person name="Ohm R.A."/>
            <person name="Ortiz-Santana B."/>
            <person name="Ovrebo C."/>
            <person name="Racz N."/>
            <person name="Riley R."/>
            <person name="Savchenko A."/>
            <person name="Shiryaev A."/>
            <person name="Soop K."/>
            <person name="Spirin V."/>
            <person name="Szebenyi C."/>
            <person name="Tomsovsky M."/>
            <person name="Tulloss R.E."/>
            <person name="Uehling J."/>
            <person name="Grigoriev I.V."/>
            <person name="Vagvolgyi C."/>
            <person name="Papp T."/>
            <person name="Martin F.M."/>
            <person name="Miettinen O."/>
            <person name="Hibbett D.S."/>
            <person name="Nagy L.G."/>
        </authorList>
    </citation>
    <scope>NUCLEOTIDE SEQUENCE [LARGE SCALE GENOMIC DNA]</scope>
    <source>
        <strain evidence="1 2">CBS 166.37</strain>
    </source>
</reference>
<protein>
    <recommendedName>
        <fullName evidence="3">Mannosyl transferase</fullName>
    </recommendedName>
</protein>